<comment type="subcellular location">
    <subcellularLocation>
        <location evidence="3">Chromosome</location>
        <location evidence="3">Telomere</location>
    </subcellularLocation>
    <subcellularLocation>
        <location evidence="2">Cytoplasm</location>
    </subcellularLocation>
    <subcellularLocation>
        <location evidence="1">Nucleus</location>
    </subcellularLocation>
</comment>
<evidence type="ECO:0000256" key="3">
    <source>
        <dbReference type="ARBA" id="ARBA00004574"/>
    </source>
</evidence>
<gene>
    <name evidence="17" type="ORF">ABVK25_010169</name>
</gene>
<feature type="compositionally biased region" description="Low complexity" evidence="15">
    <location>
        <begin position="7"/>
        <end position="18"/>
    </location>
</feature>
<evidence type="ECO:0000256" key="13">
    <source>
        <dbReference type="ARBA" id="ARBA00023204"/>
    </source>
</evidence>
<dbReference type="InterPro" id="IPR041803">
    <property type="entry name" value="DEF1_CUE"/>
</dbReference>
<keyword evidence="9" id="KW-0833">Ubl conjugation pathway</keyword>
<dbReference type="InterPro" id="IPR003892">
    <property type="entry name" value="CUE"/>
</dbReference>
<reference evidence="17 18" key="1">
    <citation type="submission" date="2024-09" db="EMBL/GenBank/DDBJ databases">
        <title>Rethinking Asexuality: The Enigmatic Case of Functional Sexual Genes in Lepraria (Stereocaulaceae).</title>
        <authorList>
            <person name="Doellman M."/>
            <person name="Sun Y."/>
            <person name="Barcenas-Pena A."/>
            <person name="Lumbsch H.T."/>
            <person name="Grewe F."/>
        </authorList>
    </citation>
    <scope>NUCLEOTIDE SEQUENCE [LARGE SCALE GENOMIC DNA]</scope>
    <source>
        <strain evidence="17 18">Grewe 0041</strain>
    </source>
</reference>
<keyword evidence="18" id="KW-1185">Reference proteome</keyword>
<evidence type="ECO:0000256" key="6">
    <source>
        <dbReference type="ARBA" id="ARBA00022454"/>
    </source>
</evidence>
<evidence type="ECO:0000259" key="16">
    <source>
        <dbReference type="PROSITE" id="PS51140"/>
    </source>
</evidence>
<name>A0ABR4AWB9_9LECA</name>
<evidence type="ECO:0000256" key="2">
    <source>
        <dbReference type="ARBA" id="ARBA00004496"/>
    </source>
</evidence>
<evidence type="ECO:0000256" key="7">
    <source>
        <dbReference type="ARBA" id="ARBA00022490"/>
    </source>
</evidence>
<comment type="caution">
    <text evidence="17">The sequence shown here is derived from an EMBL/GenBank/DDBJ whole genome shotgun (WGS) entry which is preliminary data.</text>
</comment>
<dbReference type="EMBL" id="JBHFEH010000061">
    <property type="protein sequence ID" value="KAL2049590.1"/>
    <property type="molecule type" value="Genomic_DNA"/>
</dbReference>
<dbReference type="SUPFAM" id="SSF46934">
    <property type="entry name" value="UBA-like"/>
    <property type="match status" value="1"/>
</dbReference>
<dbReference type="InterPro" id="IPR009060">
    <property type="entry name" value="UBA-like_sf"/>
</dbReference>
<keyword evidence="11" id="KW-0779">Telomere</keyword>
<evidence type="ECO:0000256" key="1">
    <source>
        <dbReference type="ARBA" id="ARBA00004123"/>
    </source>
</evidence>
<keyword evidence="6" id="KW-0158">Chromosome</keyword>
<keyword evidence="8" id="KW-0227">DNA damage</keyword>
<evidence type="ECO:0000256" key="11">
    <source>
        <dbReference type="ARBA" id="ARBA00022895"/>
    </source>
</evidence>
<evidence type="ECO:0000256" key="4">
    <source>
        <dbReference type="ARBA" id="ARBA00005491"/>
    </source>
</evidence>
<accession>A0ABR4AWB9</accession>
<evidence type="ECO:0000256" key="14">
    <source>
        <dbReference type="ARBA" id="ARBA00023242"/>
    </source>
</evidence>
<sequence length="122" mass="13105">MSEVKSRPLGPRGRSSNRGGRGGFSSRGGRGGSRQTNGNKPDIAAETPSYEDEGEIGVLKKAYAASINTVKEMFPDWTDEDIAFALQETDGDLAATIERISEGTIFSLADVSLRLSFTEAKF</sequence>
<evidence type="ECO:0000256" key="12">
    <source>
        <dbReference type="ARBA" id="ARBA00023125"/>
    </source>
</evidence>
<feature type="region of interest" description="Disordered" evidence="15">
    <location>
        <begin position="1"/>
        <end position="51"/>
    </location>
</feature>
<keyword evidence="14" id="KW-0539">Nucleus</keyword>
<proteinExistence type="inferred from homology"/>
<feature type="compositionally biased region" description="Gly residues" evidence="15">
    <location>
        <begin position="19"/>
        <end position="32"/>
    </location>
</feature>
<organism evidence="17 18">
    <name type="scientific">Lepraria finkii</name>
    <dbReference type="NCBI Taxonomy" id="1340010"/>
    <lineage>
        <taxon>Eukaryota</taxon>
        <taxon>Fungi</taxon>
        <taxon>Dikarya</taxon>
        <taxon>Ascomycota</taxon>
        <taxon>Pezizomycotina</taxon>
        <taxon>Lecanoromycetes</taxon>
        <taxon>OSLEUM clade</taxon>
        <taxon>Lecanoromycetidae</taxon>
        <taxon>Lecanorales</taxon>
        <taxon>Lecanorineae</taxon>
        <taxon>Stereocaulaceae</taxon>
        <taxon>Lepraria</taxon>
    </lineage>
</organism>
<feature type="domain" description="CUE" evidence="16">
    <location>
        <begin position="62"/>
        <end position="105"/>
    </location>
</feature>
<evidence type="ECO:0000313" key="17">
    <source>
        <dbReference type="EMBL" id="KAL2049590.1"/>
    </source>
</evidence>
<evidence type="ECO:0000256" key="8">
    <source>
        <dbReference type="ARBA" id="ARBA00022763"/>
    </source>
</evidence>
<keyword evidence="13" id="KW-0234">DNA repair</keyword>
<dbReference type="Proteomes" id="UP001590951">
    <property type="component" value="Unassembled WGS sequence"/>
</dbReference>
<evidence type="ECO:0000313" key="18">
    <source>
        <dbReference type="Proteomes" id="UP001590951"/>
    </source>
</evidence>
<dbReference type="Pfam" id="PF02845">
    <property type="entry name" value="CUE"/>
    <property type="match status" value="1"/>
</dbReference>
<keyword evidence="12" id="KW-0238">DNA-binding</keyword>
<keyword evidence="7" id="KW-0963">Cytoplasm</keyword>
<protein>
    <recommendedName>
        <fullName evidence="5">RNA polymerase II degradation factor 1</fullName>
    </recommendedName>
</protein>
<evidence type="ECO:0000256" key="5">
    <source>
        <dbReference type="ARBA" id="ARBA00020536"/>
    </source>
</evidence>
<keyword evidence="10" id="KW-0832">Ubl conjugation</keyword>
<dbReference type="Gene3D" id="1.10.8.10">
    <property type="entry name" value="DNA helicase RuvA subunit, C-terminal domain"/>
    <property type="match status" value="1"/>
</dbReference>
<evidence type="ECO:0000256" key="9">
    <source>
        <dbReference type="ARBA" id="ARBA00022786"/>
    </source>
</evidence>
<dbReference type="PROSITE" id="PS51140">
    <property type="entry name" value="CUE"/>
    <property type="match status" value="1"/>
</dbReference>
<evidence type="ECO:0000256" key="10">
    <source>
        <dbReference type="ARBA" id="ARBA00022843"/>
    </source>
</evidence>
<comment type="similarity">
    <text evidence="4">Belongs to the DEF1 family.</text>
</comment>
<evidence type="ECO:0000256" key="15">
    <source>
        <dbReference type="SAM" id="MobiDB-lite"/>
    </source>
</evidence>
<dbReference type="CDD" id="cd14368">
    <property type="entry name" value="CUE_DEF1_like"/>
    <property type="match status" value="1"/>
</dbReference>